<evidence type="ECO:0000313" key="1">
    <source>
        <dbReference type="EMBL" id="KAK2945252.1"/>
    </source>
</evidence>
<protein>
    <submittedName>
        <fullName evidence="1">Uncharacterized protein</fullName>
    </submittedName>
</protein>
<reference evidence="1 2" key="1">
    <citation type="journal article" date="2022" name="bioRxiv">
        <title>Genomics of Preaxostyla Flagellates Illuminates Evolutionary Transitions and the Path Towards Mitochondrial Loss.</title>
        <authorList>
            <person name="Novak L.V.F."/>
            <person name="Treitli S.C."/>
            <person name="Pyrih J."/>
            <person name="Halakuc P."/>
            <person name="Pipaliya S.V."/>
            <person name="Vacek V."/>
            <person name="Brzon O."/>
            <person name="Soukal P."/>
            <person name="Eme L."/>
            <person name="Dacks J.B."/>
            <person name="Karnkowska A."/>
            <person name="Elias M."/>
            <person name="Hampl V."/>
        </authorList>
    </citation>
    <scope>NUCLEOTIDE SEQUENCE [LARGE SCALE GENOMIC DNA]</scope>
    <source>
        <strain evidence="1">NAU3</strain>
        <tissue evidence="1">Gut</tissue>
    </source>
</reference>
<keyword evidence="2" id="KW-1185">Reference proteome</keyword>
<gene>
    <name evidence="1" type="ORF">BLNAU_19828</name>
</gene>
<dbReference type="EMBL" id="JARBJD010000267">
    <property type="protein sequence ID" value="KAK2945252.1"/>
    <property type="molecule type" value="Genomic_DNA"/>
</dbReference>
<accession>A0ABQ9X2U4</accession>
<dbReference type="InterPro" id="IPR016024">
    <property type="entry name" value="ARM-type_fold"/>
</dbReference>
<sequence length="343" mass="38712">MATFVTQSPPPGHFSVPVRPRPVDITALDTKFMLSISQASDIFLDIVHNSSDISKLTPQKLVEYKAFLKNLNPYSRYRFMPAEVFYKLVPTPNNDCSGLLQSLYILFTSPCQELSLAAVSFFSDAVILASNQTKLEVIKSGFIPQIYLLFQPQTVPATDFLFHQPVTRLLFALIQTPQQLERNIAVRHGDAAHVHAAQTFLDGLHLPTVQYFTYLCQHRNLPLHVQIQVNLLLIIAKMIDTASFHDPTFDHLQNIPAVPTFFNLISHTESRTTIHRVLQCITSFIHQWGSNSHKIRILLESEGLDDSMDAFLLFNNGGMNSQNINRNMIIIASIMGINIPFPL</sequence>
<evidence type="ECO:0000313" key="2">
    <source>
        <dbReference type="Proteomes" id="UP001281761"/>
    </source>
</evidence>
<proteinExistence type="predicted"/>
<name>A0ABQ9X2U4_9EUKA</name>
<comment type="caution">
    <text evidence="1">The sequence shown here is derived from an EMBL/GenBank/DDBJ whole genome shotgun (WGS) entry which is preliminary data.</text>
</comment>
<dbReference type="SUPFAM" id="SSF48371">
    <property type="entry name" value="ARM repeat"/>
    <property type="match status" value="1"/>
</dbReference>
<organism evidence="1 2">
    <name type="scientific">Blattamonas nauphoetae</name>
    <dbReference type="NCBI Taxonomy" id="2049346"/>
    <lineage>
        <taxon>Eukaryota</taxon>
        <taxon>Metamonada</taxon>
        <taxon>Preaxostyla</taxon>
        <taxon>Oxymonadida</taxon>
        <taxon>Blattamonas</taxon>
    </lineage>
</organism>
<dbReference type="Proteomes" id="UP001281761">
    <property type="component" value="Unassembled WGS sequence"/>
</dbReference>